<feature type="domain" description="AB hydrolase-1" evidence="1">
    <location>
        <begin position="22"/>
        <end position="240"/>
    </location>
</feature>
<dbReference type="Proteomes" id="UP001597373">
    <property type="component" value="Unassembled WGS sequence"/>
</dbReference>
<name>A0ABW5DJK5_9HYPH</name>
<dbReference type="PANTHER" id="PTHR43689">
    <property type="entry name" value="HYDROLASE"/>
    <property type="match status" value="1"/>
</dbReference>
<dbReference type="Pfam" id="PF12697">
    <property type="entry name" value="Abhydrolase_6"/>
    <property type="match status" value="1"/>
</dbReference>
<organism evidence="2 3">
    <name type="scientific">Chelativorans composti</name>
    <dbReference type="NCBI Taxonomy" id="768533"/>
    <lineage>
        <taxon>Bacteria</taxon>
        <taxon>Pseudomonadati</taxon>
        <taxon>Pseudomonadota</taxon>
        <taxon>Alphaproteobacteria</taxon>
        <taxon>Hyphomicrobiales</taxon>
        <taxon>Phyllobacteriaceae</taxon>
        <taxon>Chelativorans</taxon>
    </lineage>
</organism>
<dbReference type="Gene3D" id="3.40.50.1820">
    <property type="entry name" value="alpha/beta hydrolase"/>
    <property type="match status" value="1"/>
</dbReference>
<gene>
    <name evidence="2" type="ORF">ACFSMZ_08200</name>
</gene>
<reference evidence="3" key="1">
    <citation type="journal article" date="2019" name="Int. J. Syst. Evol. Microbiol.">
        <title>The Global Catalogue of Microorganisms (GCM) 10K type strain sequencing project: providing services to taxonomists for standard genome sequencing and annotation.</title>
        <authorList>
            <consortium name="The Broad Institute Genomics Platform"/>
            <consortium name="The Broad Institute Genome Sequencing Center for Infectious Disease"/>
            <person name="Wu L."/>
            <person name="Ma J."/>
        </authorList>
    </citation>
    <scope>NUCLEOTIDE SEQUENCE [LARGE SCALE GENOMIC DNA]</scope>
    <source>
        <strain evidence="3">KCTC 23707</strain>
    </source>
</reference>
<proteinExistence type="predicted"/>
<dbReference type="PRINTS" id="PR00111">
    <property type="entry name" value="ABHYDROLASE"/>
</dbReference>
<dbReference type="InterPro" id="IPR000073">
    <property type="entry name" value="AB_hydrolase_1"/>
</dbReference>
<evidence type="ECO:0000259" key="1">
    <source>
        <dbReference type="Pfam" id="PF12697"/>
    </source>
</evidence>
<accession>A0ABW5DJK5</accession>
<dbReference type="PANTHER" id="PTHR43689:SF8">
    <property type="entry name" value="ALPHA_BETA-HYDROLASES SUPERFAMILY PROTEIN"/>
    <property type="match status" value="1"/>
</dbReference>
<dbReference type="EMBL" id="JBHUIR010000023">
    <property type="protein sequence ID" value="MFD2259746.1"/>
    <property type="molecule type" value="Genomic_DNA"/>
</dbReference>
<evidence type="ECO:0000313" key="2">
    <source>
        <dbReference type="EMBL" id="MFD2259746.1"/>
    </source>
</evidence>
<dbReference type="GO" id="GO:0016787">
    <property type="term" value="F:hydrolase activity"/>
    <property type="evidence" value="ECO:0007669"/>
    <property type="project" value="UniProtKB-KW"/>
</dbReference>
<comment type="caution">
    <text evidence="2">The sequence shown here is derived from an EMBL/GenBank/DDBJ whole genome shotgun (WGS) entry which is preliminary data.</text>
</comment>
<keyword evidence="2" id="KW-0378">Hydrolase</keyword>
<sequence>MTLDQISSARLFHLGGSSGAPVLLIHGFGSSRLSWVGTALGLAGYRVYAVDLPAHGDAGNDVGEGTHEAMACAVIAAIRELPRPFAVVGHSLGATVSLHLAEMLPQDISHVAVIAPGGWGRSIDHSFLKAFPELRQPEEAESLLHRLVSRKSLIRPQMVSHVLHMLEQPGRRDALRRLAAGILASPPPPLPKVENLCVIWGAEDRISPPDLGRLAAFGDQAAVLEGVGHLPHVEAQTAVNRLLKGFLPH</sequence>
<keyword evidence="3" id="KW-1185">Reference proteome</keyword>
<evidence type="ECO:0000313" key="3">
    <source>
        <dbReference type="Proteomes" id="UP001597373"/>
    </source>
</evidence>
<protein>
    <submittedName>
        <fullName evidence="2">Alpha/beta fold hydrolase</fullName>
    </submittedName>
</protein>
<dbReference type="SUPFAM" id="SSF53474">
    <property type="entry name" value="alpha/beta-Hydrolases"/>
    <property type="match status" value="1"/>
</dbReference>
<dbReference type="RefSeq" id="WP_345099494.1">
    <property type="nucleotide sequence ID" value="NZ_BAABGS010000063.1"/>
</dbReference>
<dbReference type="InterPro" id="IPR029058">
    <property type="entry name" value="AB_hydrolase_fold"/>
</dbReference>